<dbReference type="InterPro" id="IPR037682">
    <property type="entry name" value="TonB_C"/>
</dbReference>
<dbReference type="NCBIfam" id="TIGR01352">
    <property type="entry name" value="tonB_Cterm"/>
    <property type="match status" value="1"/>
</dbReference>
<dbReference type="EMBL" id="MIPT01000001">
    <property type="protein sequence ID" value="OHT19514.1"/>
    <property type="molecule type" value="Genomic_DNA"/>
</dbReference>
<dbReference type="GO" id="GO:0016020">
    <property type="term" value="C:membrane"/>
    <property type="evidence" value="ECO:0007669"/>
    <property type="project" value="UniProtKB-SubCell"/>
</dbReference>
<dbReference type="PROSITE" id="PS52015">
    <property type="entry name" value="TONB_CTD"/>
    <property type="match status" value="1"/>
</dbReference>
<protein>
    <submittedName>
        <fullName evidence="7">Gram-negative bacterial tonB protein</fullName>
    </submittedName>
</protein>
<feature type="domain" description="TonB C-terminal" evidence="6">
    <location>
        <begin position="19"/>
        <end position="117"/>
    </location>
</feature>
<evidence type="ECO:0000256" key="5">
    <source>
        <dbReference type="SAM" id="MobiDB-lite"/>
    </source>
</evidence>
<accession>A0A1S1HBG7</accession>
<comment type="caution">
    <text evidence="7">The sequence shown here is derived from an EMBL/GenBank/DDBJ whole genome shotgun (WGS) entry which is preliminary data.</text>
</comment>
<dbReference type="Proteomes" id="UP000179467">
    <property type="component" value="Unassembled WGS sequence"/>
</dbReference>
<keyword evidence="8" id="KW-1185">Reference proteome</keyword>
<evidence type="ECO:0000256" key="3">
    <source>
        <dbReference type="ARBA" id="ARBA00022989"/>
    </source>
</evidence>
<dbReference type="GO" id="GO:0055085">
    <property type="term" value="P:transmembrane transport"/>
    <property type="evidence" value="ECO:0007669"/>
    <property type="project" value="InterPro"/>
</dbReference>
<dbReference type="Pfam" id="PF03544">
    <property type="entry name" value="TonB_C"/>
    <property type="match status" value="1"/>
</dbReference>
<dbReference type="AlphaFoldDB" id="A0A1S1HBG7"/>
<sequence>MLSLLLTMSGAVALVAVEPKEVGDTLTWVTTEDYPFEALRAGMEGMTAVQLRISAEGRPSGCAVTVSSGHKLLDDTTCNLLLLRGRFEPARDQMGQPVSSVYSRRVRWQLPKDDEGERIKLGAPQPYSFIYEYDVSEAGLIENCKVAWGSGAAPGADPCGGSERVRMEPFRDAAGKPVRKHVTFRNSLTVEDAVETGGGAASAEAERGSPAPR</sequence>
<evidence type="ECO:0000256" key="2">
    <source>
        <dbReference type="ARBA" id="ARBA00022692"/>
    </source>
</evidence>
<reference evidence="7 8" key="1">
    <citation type="submission" date="2016-09" db="EMBL/GenBank/DDBJ databases">
        <title>Metabolic pathway, cell adaptation mechanisms and a novel monoxygenase revealed through proteogenomic-transcription analysis of a Sphingomonas haloaromaticamans strain degrading the fungicide ortho-phenylphenol.</title>
        <authorList>
            <person name="Perruchon C."/>
            <person name="Papadopoulou E.S."/>
            <person name="Rousidou C."/>
            <person name="Vasileiadis S."/>
            <person name="Tanou G."/>
            <person name="Amoutzias G."/>
            <person name="Molassiotis A."/>
            <person name="Karpouzas D.G."/>
        </authorList>
    </citation>
    <scope>NUCLEOTIDE SEQUENCE [LARGE SCALE GENOMIC DNA]</scope>
    <source>
        <strain evidence="7 8">P3</strain>
    </source>
</reference>
<gene>
    <name evidence="7" type="ORF">BHE75_01500</name>
</gene>
<evidence type="ECO:0000313" key="7">
    <source>
        <dbReference type="EMBL" id="OHT19514.1"/>
    </source>
</evidence>
<evidence type="ECO:0000313" key="8">
    <source>
        <dbReference type="Proteomes" id="UP000179467"/>
    </source>
</evidence>
<keyword evidence="3" id="KW-1133">Transmembrane helix</keyword>
<dbReference type="Gene3D" id="3.30.1150.10">
    <property type="match status" value="1"/>
</dbReference>
<organism evidence="7 8">
    <name type="scientific">Edaphosphingomonas haloaromaticamans</name>
    <dbReference type="NCBI Taxonomy" id="653954"/>
    <lineage>
        <taxon>Bacteria</taxon>
        <taxon>Pseudomonadati</taxon>
        <taxon>Pseudomonadota</taxon>
        <taxon>Alphaproteobacteria</taxon>
        <taxon>Sphingomonadales</taxon>
        <taxon>Rhizorhabdaceae</taxon>
        <taxon>Edaphosphingomonas</taxon>
    </lineage>
</organism>
<name>A0A1S1HBG7_9SPHN</name>
<evidence type="ECO:0000259" key="6">
    <source>
        <dbReference type="PROSITE" id="PS52015"/>
    </source>
</evidence>
<dbReference type="SUPFAM" id="SSF74653">
    <property type="entry name" value="TolA/TonB C-terminal domain"/>
    <property type="match status" value="1"/>
</dbReference>
<evidence type="ECO:0000256" key="4">
    <source>
        <dbReference type="ARBA" id="ARBA00023136"/>
    </source>
</evidence>
<keyword evidence="2" id="KW-0812">Transmembrane</keyword>
<keyword evidence="4" id="KW-0472">Membrane</keyword>
<dbReference type="OrthoDB" id="7585155at2"/>
<evidence type="ECO:0000256" key="1">
    <source>
        <dbReference type="ARBA" id="ARBA00004167"/>
    </source>
</evidence>
<proteinExistence type="predicted"/>
<dbReference type="InterPro" id="IPR006260">
    <property type="entry name" value="TonB/TolA_C"/>
</dbReference>
<feature type="region of interest" description="Disordered" evidence="5">
    <location>
        <begin position="192"/>
        <end position="213"/>
    </location>
</feature>
<comment type="subcellular location">
    <subcellularLocation>
        <location evidence="1">Membrane</location>
        <topology evidence="1">Single-pass membrane protein</topology>
    </subcellularLocation>
</comment>